<feature type="non-terminal residue" evidence="10">
    <location>
        <position position="343"/>
    </location>
</feature>
<evidence type="ECO:0000313" key="10">
    <source>
        <dbReference type="EMBL" id="SVA94559.1"/>
    </source>
</evidence>
<evidence type="ECO:0000259" key="8">
    <source>
        <dbReference type="PROSITE" id="PS51449"/>
    </source>
</evidence>
<evidence type="ECO:0000256" key="5">
    <source>
        <dbReference type="ARBA" id="ARBA00022723"/>
    </source>
</evidence>
<dbReference type="GO" id="GO:0051539">
    <property type="term" value="F:4 iron, 4 sulfur cluster binding"/>
    <property type="evidence" value="ECO:0007669"/>
    <property type="project" value="UniProtKB-KW"/>
</dbReference>
<dbReference type="FunFam" id="3.40.50.12160:FF:000003">
    <property type="entry name" value="CDK5 regulatory subunit-associated protein 1"/>
    <property type="match status" value="1"/>
</dbReference>
<dbReference type="InterPro" id="IPR005839">
    <property type="entry name" value="Methylthiotransferase"/>
</dbReference>
<dbReference type="InterPro" id="IPR006638">
    <property type="entry name" value="Elp3/MiaA/NifB-like_rSAM"/>
</dbReference>
<evidence type="ECO:0000256" key="4">
    <source>
        <dbReference type="ARBA" id="ARBA00022691"/>
    </source>
</evidence>
<comment type="cofactor">
    <cofactor evidence="1">
        <name>[4Fe-4S] cluster</name>
        <dbReference type="ChEBI" id="CHEBI:49883"/>
    </cofactor>
</comment>
<accession>A0A381ZZJ8</accession>
<evidence type="ECO:0000259" key="9">
    <source>
        <dbReference type="PROSITE" id="PS51918"/>
    </source>
</evidence>
<dbReference type="SUPFAM" id="SSF102114">
    <property type="entry name" value="Radical SAM enzymes"/>
    <property type="match status" value="1"/>
</dbReference>
<name>A0A381ZZJ8_9ZZZZ</name>
<dbReference type="InterPro" id="IPR023404">
    <property type="entry name" value="rSAM_horseshoe"/>
</dbReference>
<dbReference type="NCBIfam" id="TIGR01125">
    <property type="entry name" value="30S ribosomal protein S12 methylthiotransferase RimO"/>
    <property type="match status" value="1"/>
</dbReference>
<dbReference type="GO" id="GO:0046872">
    <property type="term" value="F:metal ion binding"/>
    <property type="evidence" value="ECO:0007669"/>
    <property type="project" value="UniProtKB-KW"/>
</dbReference>
<dbReference type="PROSITE" id="PS51918">
    <property type="entry name" value="RADICAL_SAM"/>
    <property type="match status" value="1"/>
</dbReference>
<dbReference type="SFLD" id="SFLDG01082">
    <property type="entry name" value="B12-binding_domain_containing"/>
    <property type="match status" value="1"/>
</dbReference>
<dbReference type="GO" id="GO:0006400">
    <property type="term" value="P:tRNA modification"/>
    <property type="evidence" value="ECO:0007669"/>
    <property type="project" value="InterPro"/>
</dbReference>
<dbReference type="SMART" id="SM00729">
    <property type="entry name" value="Elp3"/>
    <property type="match status" value="1"/>
</dbReference>
<feature type="domain" description="Radical SAM core" evidence="9">
    <location>
        <begin position="145"/>
        <end position="343"/>
    </location>
</feature>
<dbReference type="GO" id="GO:0005829">
    <property type="term" value="C:cytosol"/>
    <property type="evidence" value="ECO:0007669"/>
    <property type="project" value="TreeGrafter"/>
</dbReference>
<evidence type="ECO:0000256" key="7">
    <source>
        <dbReference type="ARBA" id="ARBA00023014"/>
    </source>
</evidence>
<sequence>MGKKVYLETLGCAKNRVDSEIMLAHLHRQGYQFTSDAEEAEVIIVNTCGFLSSASQESITRILELSDLKDEGRCEKLVATGCVPQRYGSELSQKIPEIDGLLGSNGFEQIPELLDQLYRPDVQSKMFIEDKPHYRQYEEQSRIQSTPSHFAYLKIAEGCSNMCSFCNIPLLRGNFSSRSIESLVRDFSSLIERGVCEINLLSQDTSSYGRDLKDGTELAGLLHALSQVPGDFWIRMFYCYPNTFSEEVLEVMSSDLRFCRYLDMPFQHISDSVLKKMNRKITRKGIEATMARVRSVLPDVAWRTTFIVGFPTETEKDYEELVEFVSEGHFQHLGIFLYSDEDN</sequence>
<keyword evidence="7" id="KW-0411">Iron-sulfur</keyword>
<reference evidence="10" key="1">
    <citation type="submission" date="2018-05" db="EMBL/GenBank/DDBJ databases">
        <authorList>
            <person name="Lanie J.A."/>
            <person name="Ng W.-L."/>
            <person name="Kazmierczak K.M."/>
            <person name="Andrzejewski T.M."/>
            <person name="Davidsen T.M."/>
            <person name="Wayne K.J."/>
            <person name="Tettelin H."/>
            <person name="Glass J.I."/>
            <person name="Rusch D."/>
            <person name="Podicherti R."/>
            <person name="Tsui H.-C.T."/>
            <person name="Winkler M.E."/>
        </authorList>
    </citation>
    <scope>NUCLEOTIDE SEQUENCE</scope>
</reference>
<proteinExistence type="predicted"/>
<feature type="domain" description="MTTase N-terminal" evidence="8">
    <location>
        <begin position="3"/>
        <end position="119"/>
    </location>
</feature>
<evidence type="ECO:0000256" key="2">
    <source>
        <dbReference type="ARBA" id="ARBA00022485"/>
    </source>
</evidence>
<dbReference type="EMBL" id="UINC01023262">
    <property type="protein sequence ID" value="SVA94559.1"/>
    <property type="molecule type" value="Genomic_DNA"/>
</dbReference>
<keyword evidence="6" id="KW-0408">Iron</keyword>
<dbReference type="GO" id="GO:0035599">
    <property type="term" value="F:aspartic acid methylthiotransferase activity"/>
    <property type="evidence" value="ECO:0007669"/>
    <property type="project" value="TreeGrafter"/>
</dbReference>
<gene>
    <name evidence="10" type="ORF">METZ01_LOCUS147413</name>
</gene>
<evidence type="ECO:0000256" key="1">
    <source>
        <dbReference type="ARBA" id="ARBA00001966"/>
    </source>
</evidence>
<dbReference type="AlphaFoldDB" id="A0A381ZZJ8"/>
<evidence type="ECO:0000256" key="3">
    <source>
        <dbReference type="ARBA" id="ARBA00022490"/>
    </source>
</evidence>
<dbReference type="SFLD" id="SFLDG01061">
    <property type="entry name" value="methylthiotransferase"/>
    <property type="match status" value="1"/>
</dbReference>
<dbReference type="PANTHER" id="PTHR43837:SF1">
    <property type="entry name" value="RIBOSOMAL PROTEIN US12 METHYLTHIOTRANSFERASE RIMO"/>
    <property type="match status" value="1"/>
</dbReference>
<dbReference type="PROSITE" id="PS51449">
    <property type="entry name" value="MTTASE_N"/>
    <property type="match status" value="1"/>
</dbReference>
<keyword evidence="4" id="KW-0949">S-adenosyl-L-methionine</keyword>
<dbReference type="Gene3D" id="3.40.50.12160">
    <property type="entry name" value="Methylthiotransferase, N-terminal domain"/>
    <property type="match status" value="1"/>
</dbReference>
<dbReference type="InterPro" id="IPR038135">
    <property type="entry name" value="Methylthiotransferase_N_sf"/>
</dbReference>
<dbReference type="Pfam" id="PF04055">
    <property type="entry name" value="Radical_SAM"/>
    <property type="match status" value="1"/>
</dbReference>
<dbReference type="InterPro" id="IPR007197">
    <property type="entry name" value="rSAM"/>
</dbReference>
<dbReference type="InterPro" id="IPR020612">
    <property type="entry name" value="Methylthiotransferase_CS"/>
</dbReference>
<dbReference type="InterPro" id="IPR058240">
    <property type="entry name" value="rSAM_sf"/>
</dbReference>
<keyword evidence="5" id="KW-0479">Metal-binding</keyword>
<keyword evidence="2" id="KW-0004">4Fe-4S</keyword>
<keyword evidence="3" id="KW-0963">Cytoplasm</keyword>
<dbReference type="PANTHER" id="PTHR43837">
    <property type="entry name" value="RIBOSOMAL PROTEIN S12 METHYLTHIOTRANSFERASE RIMO"/>
    <property type="match status" value="1"/>
</dbReference>
<dbReference type="InterPro" id="IPR013848">
    <property type="entry name" value="Methylthiotransferase_N"/>
</dbReference>
<dbReference type="Gene3D" id="3.80.30.20">
    <property type="entry name" value="tm_1862 like domain"/>
    <property type="match status" value="1"/>
</dbReference>
<dbReference type="SFLD" id="SFLDS00029">
    <property type="entry name" value="Radical_SAM"/>
    <property type="match status" value="1"/>
</dbReference>
<dbReference type="PROSITE" id="PS01278">
    <property type="entry name" value="MTTASE_RADICAL"/>
    <property type="match status" value="1"/>
</dbReference>
<dbReference type="Pfam" id="PF00919">
    <property type="entry name" value="UPF0004"/>
    <property type="match status" value="1"/>
</dbReference>
<dbReference type="NCBIfam" id="TIGR00089">
    <property type="entry name" value="MiaB/RimO family radical SAM methylthiotransferase"/>
    <property type="match status" value="1"/>
</dbReference>
<protein>
    <submittedName>
        <fullName evidence="10">Uncharacterized protein</fullName>
    </submittedName>
</protein>
<organism evidence="10">
    <name type="scientific">marine metagenome</name>
    <dbReference type="NCBI Taxonomy" id="408172"/>
    <lineage>
        <taxon>unclassified sequences</taxon>
        <taxon>metagenomes</taxon>
        <taxon>ecological metagenomes</taxon>
    </lineage>
</organism>
<evidence type="ECO:0000256" key="6">
    <source>
        <dbReference type="ARBA" id="ARBA00023004"/>
    </source>
</evidence>
<dbReference type="InterPro" id="IPR005840">
    <property type="entry name" value="Ribosomal_uS12_MeSTrfase_RimO"/>
</dbReference>